<reference evidence="2 3" key="1">
    <citation type="submission" date="2024-03" db="EMBL/GenBank/DDBJ databases">
        <title>Human intestinal bacterial collection.</title>
        <authorList>
            <person name="Pauvert C."/>
            <person name="Hitch T.C.A."/>
            <person name="Clavel T."/>
        </authorList>
    </citation>
    <scope>NUCLEOTIDE SEQUENCE [LARGE SCALE GENOMIC DNA]</scope>
    <source>
        <strain evidence="2 3">CLA-AP-H27</strain>
    </source>
</reference>
<evidence type="ECO:0000313" key="2">
    <source>
        <dbReference type="EMBL" id="MEQ2563280.1"/>
    </source>
</evidence>
<dbReference type="Pfam" id="PF07859">
    <property type="entry name" value="Abhydrolase_3"/>
    <property type="match status" value="1"/>
</dbReference>
<organism evidence="2 3">
    <name type="scientific">Ventrimonas faecis</name>
    <dbReference type="NCBI Taxonomy" id="3133170"/>
    <lineage>
        <taxon>Bacteria</taxon>
        <taxon>Bacillati</taxon>
        <taxon>Bacillota</taxon>
        <taxon>Clostridia</taxon>
        <taxon>Lachnospirales</taxon>
        <taxon>Lachnospiraceae</taxon>
        <taxon>Ventrimonas</taxon>
    </lineage>
</organism>
<protein>
    <submittedName>
        <fullName evidence="2">Alpha/beta hydrolase fold domain-containing protein</fullName>
    </submittedName>
</protein>
<gene>
    <name evidence="2" type="ORF">WMO41_08925</name>
</gene>
<proteinExistence type="predicted"/>
<feature type="domain" description="Alpha/beta hydrolase fold-3" evidence="1">
    <location>
        <begin position="72"/>
        <end position="280"/>
    </location>
</feature>
<dbReference type="EMBL" id="JBBMFJ010000016">
    <property type="protein sequence ID" value="MEQ2563280.1"/>
    <property type="molecule type" value="Genomic_DNA"/>
</dbReference>
<dbReference type="InterPro" id="IPR013094">
    <property type="entry name" value="AB_hydrolase_3"/>
</dbReference>
<dbReference type="Gene3D" id="3.40.50.1820">
    <property type="entry name" value="alpha/beta hydrolase"/>
    <property type="match status" value="1"/>
</dbReference>
<sequence>MVNVSEKSRNWALKTIETTVPVNLRSRIPEKCRDFLLRADKEIVEMPAICGYSWRLHILRARKREAGCPVHINIHGGGFFSGYKENDDMWSAWLADQMKGIVVSIDYSTTDERAAFPVAFEQCYESVKWVMEHCDNWNADRNYVSIGGYSAGANLTAAVCLKTAQTGDFKLQLQLLAYPPLDNCTPALMKPEGYVFDLSPERMEAYNLLYFGNDPDLAKNPYISPIYAGNEELAETPRALIISAGDCNFRYEDENYAGRLAALGVEVTVYRAPHAKHGFIPHFMEGWEEAADLIVRNILDAKGET</sequence>
<dbReference type="RefSeq" id="WP_349229458.1">
    <property type="nucleotide sequence ID" value="NZ_JBBMFJ010000016.1"/>
</dbReference>
<dbReference type="GO" id="GO:0016787">
    <property type="term" value="F:hydrolase activity"/>
    <property type="evidence" value="ECO:0007669"/>
    <property type="project" value="UniProtKB-KW"/>
</dbReference>
<name>A0ABV1HLU5_9FIRM</name>
<comment type="caution">
    <text evidence="2">The sequence shown here is derived from an EMBL/GenBank/DDBJ whole genome shotgun (WGS) entry which is preliminary data.</text>
</comment>
<dbReference type="InterPro" id="IPR029058">
    <property type="entry name" value="AB_hydrolase_fold"/>
</dbReference>
<evidence type="ECO:0000259" key="1">
    <source>
        <dbReference type="Pfam" id="PF07859"/>
    </source>
</evidence>
<keyword evidence="2" id="KW-0378">Hydrolase</keyword>
<accession>A0ABV1HLU5</accession>
<dbReference type="PANTHER" id="PTHR23025">
    <property type="entry name" value="TRIACYLGLYCEROL LIPASE"/>
    <property type="match status" value="1"/>
</dbReference>
<keyword evidence="3" id="KW-1185">Reference proteome</keyword>
<dbReference type="SUPFAM" id="SSF53474">
    <property type="entry name" value="alpha/beta-Hydrolases"/>
    <property type="match status" value="1"/>
</dbReference>
<evidence type="ECO:0000313" key="3">
    <source>
        <dbReference type="Proteomes" id="UP001437460"/>
    </source>
</evidence>
<dbReference type="Proteomes" id="UP001437460">
    <property type="component" value="Unassembled WGS sequence"/>
</dbReference>
<dbReference type="PANTHER" id="PTHR23025:SF4">
    <property type="entry name" value="ALPHA_BETA HYDROLASE FOLD-3 DOMAIN-CONTAINING PROTEIN"/>
    <property type="match status" value="1"/>
</dbReference>